<comment type="cofactor">
    <cofactor evidence="13">
        <name>Mg(2+)</name>
        <dbReference type="ChEBI" id="CHEBI:18420"/>
    </cofactor>
</comment>
<dbReference type="HAMAP" id="MF_03176">
    <property type="entry name" value="PIF1"/>
    <property type="match status" value="1"/>
</dbReference>
<comment type="function">
    <text evidence="13">DNA-dependent ATPase and 5'-3' DNA helicase required for the maintenance of both mitochondrial and nuclear genome stability.</text>
</comment>
<keyword evidence="4 13" id="KW-0347">Helicase</keyword>
<dbReference type="GO" id="GO:0005739">
    <property type="term" value="C:mitochondrion"/>
    <property type="evidence" value="ECO:0007669"/>
    <property type="project" value="UniProtKB-SubCell"/>
</dbReference>
<evidence type="ECO:0000313" key="17">
    <source>
        <dbReference type="Proteomes" id="UP001292094"/>
    </source>
</evidence>
<dbReference type="SMART" id="SM00382">
    <property type="entry name" value="AAA"/>
    <property type="match status" value="1"/>
</dbReference>
<evidence type="ECO:0000256" key="14">
    <source>
        <dbReference type="SAM" id="MobiDB-lite"/>
    </source>
</evidence>
<comment type="caution">
    <text evidence="16">The sequence shown here is derived from an EMBL/GenBank/DDBJ whole genome shotgun (WGS) entry which is preliminary data.</text>
</comment>
<dbReference type="GO" id="GO:0016787">
    <property type="term" value="F:hydrolase activity"/>
    <property type="evidence" value="ECO:0007669"/>
    <property type="project" value="UniProtKB-KW"/>
</dbReference>
<dbReference type="CDD" id="cd18037">
    <property type="entry name" value="DEXSc_Pif1_like"/>
    <property type="match status" value="1"/>
</dbReference>
<dbReference type="EMBL" id="JAWZYT010000371">
    <property type="protein sequence ID" value="KAK4324322.1"/>
    <property type="molecule type" value="Genomic_DNA"/>
</dbReference>
<dbReference type="GO" id="GO:0005634">
    <property type="term" value="C:nucleus"/>
    <property type="evidence" value="ECO:0007669"/>
    <property type="project" value="UniProtKB-SubCell"/>
</dbReference>
<dbReference type="SUPFAM" id="SSF52540">
    <property type="entry name" value="P-loop containing nucleoside triphosphate hydrolases"/>
    <property type="match status" value="2"/>
</dbReference>
<evidence type="ECO:0000256" key="13">
    <source>
        <dbReference type="HAMAP-Rule" id="MF_03176"/>
    </source>
</evidence>
<evidence type="ECO:0000256" key="2">
    <source>
        <dbReference type="ARBA" id="ARBA00022763"/>
    </source>
</evidence>
<dbReference type="FunFam" id="3.40.50.300:FF:003367">
    <property type="entry name" value="ATP-dependent DNA helicase PIF1"/>
    <property type="match status" value="1"/>
</dbReference>
<dbReference type="InterPro" id="IPR057437">
    <property type="entry name" value="PIF1/LRR1_PH"/>
</dbReference>
<keyword evidence="5 13" id="KW-0067">ATP-binding</keyword>
<keyword evidence="9 13" id="KW-0234">DNA repair</keyword>
<feature type="DNA-binding region" evidence="13">
    <location>
        <begin position="574"/>
        <end position="593"/>
    </location>
</feature>
<evidence type="ECO:0000256" key="12">
    <source>
        <dbReference type="ARBA" id="ARBA00065873"/>
    </source>
</evidence>
<comment type="similarity">
    <text evidence="13">Belongs to the helicase family. PIF1 subfamily.</text>
</comment>
<keyword evidence="7 13" id="KW-0496">Mitochondrion</keyword>
<evidence type="ECO:0000256" key="9">
    <source>
        <dbReference type="ARBA" id="ARBA00023204"/>
    </source>
</evidence>
<dbReference type="InterPro" id="IPR003593">
    <property type="entry name" value="AAA+_ATPase"/>
</dbReference>
<dbReference type="AlphaFoldDB" id="A0AAE1QFG9"/>
<organism evidence="16 17">
    <name type="scientific">Petrolisthes manimaculis</name>
    <dbReference type="NCBI Taxonomy" id="1843537"/>
    <lineage>
        <taxon>Eukaryota</taxon>
        <taxon>Metazoa</taxon>
        <taxon>Ecdysozoa</taxon>
        <taxon>Arthropoda</taxon>
        <taxon>Crustacea</taxon>
        <taxon>Multicrustacea</taxon>
        <taxon>Malacostraca</taxon>
        <taxon>Eumalacostraca</taxon>
        <taxon>Eucarida</taxon>
        <taxon>Decapoda</taxon>
        <taxon>Pleocyemata</taxon>
        <taxon>Anomura</taxon>
        <taxon>Galatheoidea</taxon>
        <taxon>Porcellanidae</taxon>
        <taxon>Petrolisthes</taxon>
    </lineage>
</organism>
<keyword evidence="2 13" id="KW-0227">DNA damage</keyword>
<evidence type="ECO:0000256" key="8">
    <source>
        <dbReference type="ARBA" id="ARBA00023172"/>
    </source>
</evidence>
<keyword evidence="6 13" id="KW-0238">DNA-binding</keyword>
<evidence type="ECO:0000256" key="7">
    <source>
        <dbReference type="ARBA" id="ARBA00023128"/>
    </source>
</evidence>
<keyword evidence="11 13" id="KW-0539">Nucleus</keyword>
<proteinExistence type="inferred from homology"/>
<dbReference type="InterPro" id="IPR010285">
    <property type="entry name" value="DNA_helicase_pif1-like_DEAD"/>
</dbReference>
<evidence type="ECO:0000313" key="16">
    <source>
        <dbReference type="EMBL" id="KAK4324322.1"/>
    </source>
</evidence>
<dbReference type="GO" id="GO:0043139">
    <property type="term" value="F:5'-3' DNA helicase activity"/>
    <property type="evidence" value="ECO:0007669"/>
    <property type="project" value="UniProtKB-UniRule"/>
</dbReference>
<dbReference type="EC" id="5.6.2.3" evidence="13"/>
<dbReference type="Pfam" id="PF05970">
    <property type="entry name" value="PIF1"/>
    <property type="match status" value="1"/>
</dbReference>
<dbReference type="GO" id="GO:0006310">
    <property type="term" value="P:DNA recombination"/>
    <property type="evidence" value="ECO:0007669"/>
    <property type="project" value="UniProtKB-UniRule"/>
</dbReference>
<dbReference type="PANTHER" id="PTHR47642">
    <property type="entry name" value="ATP-DEPENDENT DNA HELICASE"/>
    <property type="match status" value="1"/>
</dbReference>
<keyword evidence="8 13" id="KW-0233">DNA recombination</keyword>
<evidence type="ECO:0000256" key="6">
    <source>
        <dbReference type="ARBA" id="ARBA00023125"/>
    </source>
</evidence>
<dbReference type="CDD" id="cd18809">
    <property type="entry name" value="SF1_C_RecD"/>
    <property type="match status" value="1"/>
</dbReference>
<evidence type="ECO:0000256" key="5">
    <source>
        <dbReference type="ARBA" id="ARBA00022840"/>
    </source>
</evidence>
<evidence type="ECO:0000256" key="3">
    <source>
        <dbReference type="ARBA" id="ARBA00022801"/>
    </source>
</evidence>
<dbReference type="Gene3D" id="3.40.50.300">
    <property type="entry name" value="P-loop containing nucleotide triphosphate hydrolases"/>
    <property type="match status" value="1"/>
</dbReference>
<dbReference type="Pfam" id="PF21530">
    <property type="entry name" value="Pif1_2B_dom"/>
    <property type="match status" value="1"/>
</dbReference>
<evidence type="ECO:0000259" key="15">
    <source>
        <dbReference type="SMART" id="SM00382"/>
    </source>
</evidence>
<dbReference type="InterPro" id="IPR049163">
    <property type="entry name" value="Pif1-like_2B_dom"/>
</dbReference>
<dbReference type="Pfam" id="PF25344">
    <property type="entry name" value="PH_LRR1"/>
    <property type="match status" value="1"/>
</dbReference>
<dbReference type="FunFam" id="3.40.50.300:FF:000805">
    <property type="entry name" value="ATP-dependent DNA helicase PIF1"/>
    <property type="match status" value="1"/>
</dbReference>
<name>A0AAE1QFG9_9EUCA</name>
<evidence type="ECO:0000256" key="11">
    <source>
        <dbReference type="ARBA" id="ARBA00023242"/>
    </source>
</evidence>
<feature type="region of interest" description="Disordered" evidence="14">
    <location>
        <begin position="158"/>
        <end position="191"/>
    </location>
</feature>
<dbReference type="Proteomes" id="UP001292094">
    <property type="component" value="Unassembled WGS sequence"/>
</dbReference>
<dbReference type="GO" id="GO:0005524">
    <property type="term" value="F:ATP binding"/>
    <property type="evidence" value="ECO:0007669"/>
    <property type="project" value="UniProtKB-UniRule"/>
</dbReference>
<dbReference type="GO" id="GO:0000723">
    <property type="term" value="P:telomere maintenance"/>
    <property type="evidence" value="ECO:0007669"/>
    <property type="project" value="InterPro"/>
</dbReference>
<evidence type="ECO:0000256" key="1">
    <source>
        <dbReference type="ARBA" id="ARBA00022741"/>
    </source>
</evidence>
<feature type="compositionally biased region" description="Basic and acidic residues" evidence="14">
    <location>
        <begin position="158"/>
        <end position="168"/>
    </location>
</feature>
<sequence length="627" mass="69908">METPKKEPSLQAPALQCSLIVETLHPNAATIKNSVTHKKAKLLLGRNEFRDMIILVESPKHSLQYRVRGELQLHKRFMKEGKATVCLREANINLMISNAPPNQLLVFLRMLASKKAVMGTENGTEGVNARTRLLSSLPKSFEEISPLTFKEYSSLRGNRDQLPLKEKNSNVPGDSPVSSKRKRDIKDSTPVKPKVSRFLNPVTLTAEQKCVLQAVQGGHNVFFTGSAGTGKSFLLRRIIGALPPDATFVTASTGVAACQIGGTTLHAFAGIGSGQAPLQQCFQLASRKVVAQQWKRCRHLIVDEISMVDGGFFKKLEAVGRMIRGNEKPFGGIQLIFCGDFLQLPPVTRHGEKRIFCFQTSAWDSSITLTLELTDVKRQDDPEFIDILQEVRRGRCPDKIVERLRETEKNCVERDGIKATRLCTHREDVEHINRQHLDKLPGVAQVFKSLDSDPSLAKTLDSQTPVTSSLELKIGTQVMLTKNMDVARGLVNGARGVITGFKNGGEGYPMVRFLCGQTTEIKYDKWTVRVPGGISLTRRQLPLKLAWAFSIHKSQGMTLDCAEMSLSRVFEAGQAYVALSRARNLQGLRILDFDPSCVRAHPDVLKFYQSLRKYHCSEQQSIENYRI</sequence>
<evidence type="ECO:0000256" key="10">
    <source>
        <dbReference type="ARBA" id="ARBA00023235"/>
    </source>
</evidence>
<dbReference type="PANTHER" id="PTHR47642:SF7">
    <property type="entry name" value="ATP-DEPENDENT DNA HELICASE PIF1"/>
    <property type="match status" value="1"/>
</dbReference>
<comment type="subcellular location">
    <subcellularLocation>
        <location evidence="13">Nucleus</location>
    </subcellularLocation>
    <subcellularLocation>
        <location evidence="13">Mitochondrion</location>
    </subcellularLocation>
</comment>
<protein>
    <recommendedName>
        <fullName evidence="13">ATP-dependent DNA helicase PIF1</fullName>
        <ecNumber evidence="13">5.6.2.3</ecNumber>
    </recommendedName>
    <alternativeName>
        <fullName evidence="13">DNA 5'-3' helicase PIF1</fullName>
    </alternativeName>
    <alternativeName>
        <fullName evidence="13">DNA repair and recombination helicase PIF1</fullName>
    </alternativeName>
</protein>
<dbReference type="InterPro" id="IPR027417">
    <property type="entry name" value="P-loop_NTPase"/>
</dbReference>
<keyword evidence="1 13" id="KW-0547">Nucleotide-binding</keyword>
<dbReference type="GO" id="GO:0006281">
    <property type="term" value="P:DNA repair"/>
    <property type="evidence" value="ECO:0007669"/>
    <property type="project" value="UniProtKB-UniRule"/>
</dbReference>
<keyword evidence="10 13" id="KW-0413">Isomerase</keyword>
<feature type="binding site" evidence="13">
    <location>
        <begin position="225"/>
        <end position="232"/>
    </location>
    <ligand>
        <name>ATP</name>
        <dbReference type="ChEBI" id="CHEBI:30616"/>
    </ligand>
</feature>
<gene>
    <name evidence="13" type="primary">PIF1</name>
    <name evidence="16" type="ORF">Pmani_005038</name>
</gene>
<keyword evidence="17" id="KW-1185">Reference proteome</keyword>
<dbReference type="InterPro" id="IPR051055">
    <property type="entry name" value="PIF1_helicase"/>
</dbReference>
<keyword evidence="3 13" id="KW-0378">Hydrolase</keyword>
<reference evidence="16" key="1">
    <citation type="submission" date="2023-11" db="EMBL/GenBank/DDBJ databases">
        <title>Genome assemblies of two species of porcelain crab, Petrolisthes cinctipes and Petrolisthes manimaculis (Anomura: Porcellanidae).</title>
        <authorList>
            <person name="Angst P."/>
        </authorList>
    </citation>
    <scope>NUCLEOTIDE SEQUENCE</scope>
    <source>
        <strain evidence="16">PB745_02</strain>
        <tissue evidence="16">Gill</tissue>
    </source>
</reference>
<accession>A0AAE1QFG9</accession>
<feature type="compositionally biased region" description="Polar residues" evidence="14">
    <location>
        <begin position="169"/>
        <end position="178"/>
    </location>
</feature>
<comment type="subunit">
    <text evidence="12">Monomer. Interacts with telomerase.</text>
</comment>
<dbReference type="GO" id="GO:0003677">
    <property type="term" value="F:DNA binding"/>
    <property type="evidence" value="ECO:0007669"/>
    <property type="project" value="UniProtKB-KW"/>
</dbReference>
<dbReference type="InterPro" id="IPR048293">
    <property type="entry name" value="PIF1_RRM3_pfh1"/>
</dbReference>
<comment type="catalytic activity">
    <reaction evidence="13">
        <text>ATP + H2O = ADP + phosphate + H(+)</text>
        <dbReference type="Rhea" id="RHEA:13065"/>
        <dbReference type="ChEBI" id="CHEBI:15377"/>
        <dbReference type="ChEBI" id="CHEBI:15378"/>
        <dbReference type="ChEBI" id="CHEBI:30616"/>
        <dbReference type="ChEBI" id="CHEBI:43474"/>
        <dbReference type="ChEBI" id="CHEBI:456216"/>
        <dbReference type="EC" id="5.6.2.3"/>
    </reaction>
</comment>
<feature type="domain" description="AAA+ ATPase" evidence="15">
    <location>
        <begin position="217"/>
        <end position="505"/>
    </location>
</feature>
<evidence type="ECO:0000256" key="4">
    <source>
        <dbReference type="ARBA" id="ARBA00022806"/>
    </source>
</evidence>